<dbReference type="Pfam" id="PF00777">
    <property type="entry name" value="Glyco_transf_29"/>
    <property type="match status" value="2"/>
</dbReference>
<keyword evidence="11" id="KW-0175">Coiled coil</keyword>
<feature type="region of interest" description="Disordered" evidence="12">
    <location>
        <begin position="227"/>
        <end position="254"/>
    </location>
</feature>
<dbReference type="InterPro" id="IPR050943">
    <property type="entry name" value="Glycosyltr_29_Sialyltrsf"/>
</dbReference>
<evidence type="ECO:0000256" key="10">
    <source>
        <dbReference type="ARBA" id="ARBA00023180"/>
    </source>
</evidence>
<evidence type="ECO:0000256" key="5">
    <source>
        <dbReference type="ARBA" id="ARBA00022692"/>
    </source>
</evidence>
<evidence type="ECO:0000313" key="15">
    <source>
        <dbReference type="Proteomes" id="UP000660262"/>
    </source>
</evidence>
<keyword evidence="5 13" id="KW-0812">Transmembrane</keyword>
<evidence type="ECO:0000256" key="8">
    <source>
        <dbReference type="ARBA" id="ARBA00023034"/>
    </source>
</evidence>
<sequence>MRLPGAYRPELSRFRAGFAQTLAALWAIGHAFASKAKNTWRAAGRSAWLTRRNLIVLAVALNVLVGFRGIVRRPTHAEESLQRFDVNDARRSQVTSWELDAPSTKRAKKETPKASPGDYGGGGGGGEVRRGEEQDKQHSTTASAPATQTNVHHPPARAPSKPGKHRDPYDINQAADEAVLDHLVFGEMVPKVYTKSALEYKPSSGSEGLDYVTQVRVPRGVEDLAAEDEAGEDGESNGGPTTQARSGGGGGRTLTYRVSSAIRRNLPSSEPSPQLRSCAVVGNSGTLLRKTLGSEIDSHDLVLRINNAPLSRKYEAHVGRKTHLSIINQHHAKDIANGREPLREGNATLVVYESTHSHVRLHVFPALMRKLPLHEPSEEAMTNDPTLEYLGSIAKYPAVMLHPNFIVRGYATYQGLRALVEEEETEMRKERARERAVKDAANATDAAARAAAAMAEVADRKYRRKPMTGFFAVLLTLQWCDITYVYGMSPWKYEHDWWKRGKAPYHYFDAVMGSTSVHSFDMALAAFKLISNKARRDGKGKPLIIRGG</sequence>
<keyword evidence="6" id="KW-0735">Signal-anchor</keyword>
<dbReference type="PANTHER" id="PTHR11987">
    <property type="entry name" value="ALPHA-2,8-SIALYLTRANSFERASE"/>
    <property type="match status" value="1"/>
</dbReference>
<comment type="caution">
    <text evidence="14">The sequence shown here is derived from an EMBL/GenBank/DDBJ whole genome shotgun (WGS) entry which is preliminary data.</text>
</comment>
<evidence type="ECO:0000256" key="11">
    <source>
        <dbReference type="SAM" id="Coils"/>
    </source>
</evidence>
<accession>A0A830HG97</accession>
<dbReference type="EMBL" id="BNJQ01000007">
    <property type="protein sequence ID" value="GHP04329.1"/>
    <property type="molecule type" value="Genomic_DNA"/>
</dbReference>
<feature type="coiled-coil region" evidence="11">
    <location>
        <begin position="413"/>
        <end position="440"/>
    </location>
</feature>
<evidence type="ECO:0000256" key="4">
    <source>
        <dbReference type="ARBA" id="ARBA00022679"/>
    </source>
</evidence>
<feature type="compositionally biased region" description="Basic and acidic residues" evidence="12">
    <location>
        <begin position="127"/>
        <end position="138"/>
    </location>
</feature>
<evidence type="ECO:0000313" key="14">
    <source>
        <dbReference type="EMBL" id="GHP04329.1"/>
    </source>
</evidence>
<proteinExistence type="inferred from homology"/>
<dbReference type="Proteomes" id="UP000660262">
    <property type="component" value="Unassembled WGS sequence"/>
</dbReference>
<evidence type="ECO:0000256" key="3">
    <source>
        <dbReference type="ARBA" id="ARBA00022676"/>
    </source>
</evidence>
<organism evidence="14 15">
    <name type="scientific">Pycnococcus provasolii</name>
    <dbReference type="NCBI Taxonomy" id="41880"/>
    <lineage>
        <taxon>Eukaryota</taxon>
        <taxon>Viridiplantae</taxon>
        <taxon>Chlorophyta</taxon>
        <taxon>Pseudoscourfieldiophyceae</taxon>
        <taxon>Pseudoscourfieldiales</taxon>
        <taxon>Pycnococcaceae</taxon>
        <taxon>Pycnococcus</taxon>
    </lineage>
</organism>
<dbReference type="PANTHER" id="PTHR11987:SF36">
    <property type="entry name" value="SIA-ALPHA-2,3-GAL-BETA-1,4-GLCNAC-R:ALPHA 2,8-SIALYLTRANSFERASE"/>
    <property type="match status" value="1"/>
</dbReference>
<evidence type="ECO:0000256" key="12">
    <source>
        <dbReference type="SAM" id="MobiDB-lite"/>
    </source>
</evidence>
<keyword evidence="8" id="KW-0333">Golgi apparatus</keyword>
<reference evidence="14" key="1">
    <citation type="submission" date="2020-10" db="EMBL/GenBank/DDBJ databases">
        <title>Unveiling of a novel bifunctional photoreceptor, Dualchrome1, isolated from a cosmopolitan green alga.</title>
        <authorList>
            <person name="Suzuki S."/>
            <person name="Kawachi M."/>
        </authorList>
    </citation>
    <scope>NUCLEOTIDE SEQUENCE</scope>
    <source>
        <strain evidence="14">NIES 2893</strain>
    </source>
</reference>
<comment type="similarity">
    <text evidence="2">Belongs to the glycosyltransferase 29 family.</text>
</comment>
<keyword evidence="3" id="KW-0328">Glycosyltransferase</keyword>
<dbReference type="OrthoDB" id="10264956at2759"/>
<keyword evidence="10" id="KW-0325">Glycoprotein</keyword>
<protein>
    <submittedName>
        <fullName evidence="14">Glycosyltransferase 29</fullName>
    </submittedName>
</protein>
<gene>
    <name evidence="14" type="ORF">PPROV_000308300</name>
</gene>
<keyword evidence="15" id="KW-1185">Reference proteome</keyword>
<dbReference type="Gene3D" id="3.90.1480.20">
    <property type="entry name" value="Glycosyl transferase family 29"/>
    <property type="match status" value="1"/>
</dbReference>
<dbReference type="GO" id="GO:0008373">
    <property type="term" value="F:sialyltransferase activity"/>
    <property type="evidence" value="ECO:0007669"/>
    <property type="project" value="InterPro"/>
</dbReference>
<comment type="subcellular location">
    <subcellularLocation>
        <location evidence="1">Golgi apparatus membrane</location>
        <topology evidence="1">Single-pass type II membrane protein</topology>
    </subcellularLocation>
</comment>
<dbReference type="InterPro" id="IPR038578">
    <property type="entry name" value="GT29-like_sf"/>
</dbReference>
<keyword evidence="7 13" id="KW-1133">Transmembrane helix</keyword>
<feature type="compositionally biased region" description="Polar residues" evidence="12">
    <location>
        <begin position="139"/>
        <end position="151"/>
    </location>
</feature>
<evidence type="ECO:0000256" key="1">
    <source>
        <dbReference type="ARBA" id="ARBA00004323"/>
    </source>
</evidence>
<feature type="region of interest" description="Disordered" evidence="12">
    <location>
        <begin position="92"/>
        <end position="169"/>
    </location>
</feature>
<keyword evidence="4 14" id="KW-0808">Transferase</keyword>
<evidence type="ECO:0000256" key="7">
    <source>
        <dbReference type="ARBA" id="ARBA00022989"/>
    </source>
</evidence>
<dbReference type="AlphaFoldDB" id="A0A830HG97"/>
<evidence type="ECO:0000256" key="13">
    <source>
        <dbReference type="SAM" id="Phobius"/>
    </source>
</evidence>
<evidence type="ECO:0000256" key="2">
    <source>
        <dbReference type="ARBA" id="ARBA00006003"/>
    </source>
</evidence>
<evidence type="ECO:0000256" key="6">
    <source>
        <dbReference type="ARBA" id="ARBA00022968"/>
    </source>
</evidence>
<dbReference type="GO" id="GO:0000139">
    <property type="term" value="C:Golgi membrane"/>
    <property type="evidence" value="ECO:0007669"/>
    <property type="project" value="UniProtKB-SubCell"/>
</dbReference>
<name>A0A830HG97_9CHLO</name>
<feature type="transmembrane region" description="Helical" evidence="13">
    <location>
        <begin position="49"/>
        <end position="71"/>
    </location>
</feature>
<keyword evidence="9 13" id="KW-0472">Membrane</keyword>
<dbReference type="InterPro" id="IPR001675">
    <property type="entry name" value="Glyco_trans_29"/>
</dbReference>
<evidence type="ECO:0000256" key="9">
    <source>
        <dbReference type="ARBA" id="ARBA00023136"/>
    </source>
</evidence>